<feature type="region of interest" description="Disordered" evidence="1">
    <location>
        <begin position="56"/>
        <end position="110"/>
    </location>
</feature>
<sequence length="171" mass="18198">MIGKIKIPSIQCTLSHFSSMACIEDTIEGVGKSSIQEGEEIPKSETSGFQFLCRHRIDHQNPKNGGREINRSHTRHRTGPQKNPNRDPPTEHTNRPVEVHEVRPQPQIRRDRDVLGNDARHFRGEIGGGAALRGVRGDGGAQGGVDMRVGSVEVGRGLGGGGASAGVGGGG</sequence>
<evidence type="ECO:0000313" key="2">
    <source>
        <dbReference type="EMBL" id="KAK9126301.1"/>
    </source>
</evidence>
<comment type="caution">
    <text evidence="2">The sequence shown here is derived from an EMBL/GenBank/DDBJ whole genome shotgun (WGS) entry which is preliminary data.</text>
</comment>
<gene>
    <name evidence="2" type="ORF">Scep_015147</name>
</gene>
<organism evidence="2 3">
    <name type="scientific">Stephania cephalantha</name>
    <dbReference type="NCBI Taxonomy" id="152367"/>
    <lineage>
        <taxon>Eukaryota</taxon>
        <taxon>Viridiplantae</taxon>
        <taxon>Streptophyta</taxon>
        <taxon>Embryophyta</taxon>
        <taxon>Tracheophyta</taxon>
        <taxon>Spermatophyta</taxon>
        <taxon>Magnoliopsida</taxon>
        <taxon>Ranunculales</taxon>
        <taxon>Menispermaceae</taxon>
        <taxon>Menispermoideae</taxon>
        <taxon>Cissampelideae</taxon>
        <taxon>Stephania</taxon>
    </lineage>
</organism>
<proteinExistence type="predicted"/>
<dbReference type="AlphaFoldDB" id="A0AAP0J576"/>
<keyword evidence="3" id="KW-1185">Reference proteome</keyword>
<evidence type="ECO:0000256" key="1">
    <source>
        <dbReference type="SAM" id="MobiDB-lite"/>
    </source>
</evidence>
<name>A0AAP0J576_9MAGN</name>
<dbReference type="EMBL" id="JBBNAG010000006">
    <property type="protein sequence ID" value="KAK9126301.1"/>
    <property type="molecule type" value="Genomic_DNA"/>
</dbReference>
<dbReference type="Proteomes" id="UP001419268">
    <property type="component" value="Unassembled WGS sequence"/>
</dbReference>
<feature type="compositionally biased region" description="Basic and acidic residues" evidence="1">
    <location>
        <begin position="84"/>
        <end position="110"/>
    </location>
</feature>
<reference evidence="2 3" key="1">
    <citation type="submission" date="2024-01" db="EMBL/GenBank/DDBJ databases">
        <title>Genome assemblies of Stephania.</title>
        <authorList>
            <person name="Yang L."/>
        </authorList>
    </citation>
    <scope>NUCLEOTIDE SEQUENCE [LARGE SCALE GENOMIC DNA]</scope>
    <source>
        <strain evidence="2">JXDWG</strain>
        <tissue evidence="2">Leaf</tissue>
    </source>
</reference>
<evidence type="ECO:0000313" key="3">
    <source>
        <dbReference type="Proteomes" id="UP001419268"/>
    </source>
</evidence>
<protein>
    <submittedName>
        <fullName evidence="2">Uncharacterized protein</fullName>
    </submittedName>
</protein>
<dbReference type="PROSITE" id="PS51257">
    <property type="entry name" value="PROKAR_LIPOPROTEIN"/>
    <property type="match status" value="1"/>
</dbReference>
<feature type="compositionally biased region" description="Basic and acidic residues" evidence="1">
    <location>
        <begin position="58"/>
        <end position="71"/>
    </location>
</feature>
<accession>A0AAP0J576</accession>